<feature type="domain" description="Glutamine amidotransferase type-2" evidence="2">
    <location>
        <begin position="2"/>
        <end position="253"/>
    </location>
</feature>
<dbReference type="Proteomes" id="UP000252008">
    <property type="component" value="Unassembled WGS sequence"/>
</dbReference>
<reference evidence="3 4" key="1">
    <citation type="submission" date="2018-05" db="EMBL/GenBank/DDBJ databases">
        <authorList>
            <consortium name="IHU Genomes"/>
        </authorList>
    </citation>
    <scope>NUCLEOTIDE SEQUENCE [LARGE SCALE GENOMIC DNA]</scope>
    <source>
        <strain evidence="3 4">P7335</strain>
    </source>
</reference>
<keyword evidence="1" id="KW-0315">Glutamine amidotransferase</keyword>
<name>A0A375YR55_MYCPF</name>
<dbReference type="SUPFAM" id="SSF56235">
    <property type="entry name" value="N-terminal nucleophile aminohydrolases (Ntn hydrolases)"/>
    <property type="match status" value="1"/>
</dbReference>
<dbReference type="Gene3D" id="3.60.20.10">
    <property type="entry name" value="Glutamine Phosphoribosylpyrophosphate, subunit 1, domain 1"/>
    <property type="match status" value="1"/>
</dbReference>
<dbReference type="AlphaFoldDB" id="A0A375YR55"/>
<evidence type="ECO:0000259" key="2">
    <source>
        <dbReference type="PROSITE" id="PS51278"/>
    </source>
</evidence>
<dbReference type="PANTHER" id="PTHR42824:SF1">
    <property type="entry name" value="GLUTAMINE AMIDOTRANSFERASE YAFJ-RELATED"/>
    <property type="match status" value="1"/>
</dbReference>
<dbReference type="STRING" id="39692.BST38_14565"/>
<dbReference type="Pfam" id="PF13230">
    <property type="entry name" value="GATase_4"/>
    <property type="match status" value="1"/>
</dbReference>
<proteinExistence type="predicted"/>
<dbReference type="CDD" id="cd01908">
    <property type="entry name" value="YafJ"/>
    <property type="match status" value="1"/>
</dbReference>
<dbReference type="PROSITE" id="PS51278">
    <property type="entry name" value="GATASE_TYPE_2"/>
    <property type="match status" value="1"/>
</dbReference>
<dbReference type="InterPro" id="IPR029055">
    <property type="entry name" value="Ntn_hydrolases_N"/>
</dbReference>
<gene>
    <name evidence="3" type="ORF">MPP7335_05416</name>
</gene>
<organism evidence="3 4">
    <name type="scientific">Mycolicibacterium parafortuitum</name>
    <name type="common">Mycobacterium parafortuitum</name>
    <dbReference type="NCBI Taxonomy" id="39692"/>
    <lineage>
        <taxon>Bacteria</taxon>
        <taxon>Bacillati</taxon>
        <taxon>Actinomycetota</taxon>
        <taxon>Actinomycetes</taxon>
        <taxon>Mycobacteriales</taxon>
        <taxon>Mycobacteriaceae</taxon>
        <taxon>Mycolicibacterium</taxon>
    </lineage>
</organism>
<keyword evidence="4" id="KW-1185">Reference proteome</keyword>
<dbReference type="InterPro" id="IPR017932">
    <property type="entry name" value="GATase_2_dom"/>
</dbReference>
<sequence>MCRLFGLHAGKPVSATFWLLDAPDSLARQSHKNPDGTGIGVFEQSGAPMVSKQPVAAWTDPEFTREAVEYTGTTFIAHVRYATTGGSAAVNTHPFLQDGRLFAHNGVVEGLDSMDARLKELSARDLVLGQTDSERVFALITASVRRHGGDVGAGLVEAMTWIAGNVPLHAVNILLCTATDMWALRYPDTHDLFILDRRRPAEHAAFELRSNRIHARSEHLMDSPSVVFATETMDDDPAWRLLEPGELVHVGPDLEISSVSGAIPEPRHQLTLAELNPAAAVSQSVR</sequence>
<evidence type="ECO:0000313" key="4">
    <source>
        <dbReference type="Proteomes" id="UP000252008"/>
    </source>
</evidence>
<accession>A0A375YR55</accession>
<evidence type="ECO:0000256" key="1">
    <source>
        <dbReference type="ARBA" id="ARBA00022962"/>
    </source>
</evidence>
<dbReference type="InterPro" id="IPR026869">
    <property type="entry name" value="EgtC-like"/>
</dbReference>
<dbReference type="EMBL" id="UEGS01000001">
    <property type="protein sequence ID" value="SRX83635.1"/>
    <property type="molecule type" value="Genomic_DNA"/>
</dbReference>
<dbReference type="PANTHER" id="PTHR42824">
    <property type="entry name" value="GLUTAMINE AMIDOTRANSFERASE"/>
    <property type="match status" value="1"/>
</dbReference>
<protein>
    <recommendedName>
        <fullName evidence="2">Glutamine amidotransferase type-2 domain-containing protein</fullName>
    </recommendedName>
</protein>
<dbReference type="RefSeq" id="WP_083144047.1">
    <property type="nucleotide sequence ID" value="NZ_MVID01000012.1"/>
</dbReference>
<evidence type="ECO:0000313" key="3">
    <source>
        <dbReference type="EMBL" id="SRX83635.1"/>
    </source>
</evidence>